<dbReference type="InterPro" id="IPR026881">
    <property type="entry name" value="WYL_dom"/>
</dbReference>
<reference evidence="3 4" key="1">
    <citation type="submission" date="2020-08" db="EMBL/GenBank/DDBJ databases">
        <title>Sequencing the genomes of 1000 actinobacteria strains.</title>
        <authorList>
            <person name="Klenk H.-P."/>
        </authorList>
    </citation>
    <scope>NUCLEOTIDE SEQUENCE [LARGE SCALE GENOMIC DNA]</scope>
    <source>
        <strain evidence="3 4">DSM 45298</strain>
    </source>
</reference>
<proteinExistence type="predicted"/>
<keyword evidence="4" id="KW-1185">Reference proteome</keyword>
<keyword evidence="3" id="KW-0647">Proteasome</keyword>
<evidence type="ECO:0000313" key="3">
    <source>
        <dbReference type="EMBL" id="MBB4136574.1"/>
    </source>
</evidence>
<organism evidence="3 4">
    <name type="scientific">Gordonia humi</name>
    <dbReference type="NCBI Taxonomy" id="686429"/>
    <lineage>
        <taxon>Bacteria</taxon>
        <taxon>Bacillati</taxon>
        <taxon>Actinomycetota</taxon>
        <taxon>Actinomycetes</taxon>
        <taxon>Mycobacteriales</taxon>
        <taxon>Gordoniaceae</taxon>
        <taxon>Gordonia</taxon>
    </lineage>
</organism>
<dbReference type="InterPro" id="IPR051534">
    <property type="entry name" value="CBASS_pafABC_assoc_protein"/>
</dbReference>
<dbReference type="Pfam" id="PF13280">
    <property type="entry name" value="WYL"/>
    <property type="match status" value="1"/>
</dbReference>
<name>A0A840F1T3_9ACTN</name>
<protein>
    <submittedName>
        <fullName evidence="3">Proteasome accessory factor B</fullName>
    </submittedName>
</protein>
<sequence length="330" mass="35342">MASTSKPERLLNLVICLMSTSQFVSAEYLRTNVAGYDGDQSEDTFKRMLERDKNELRELGIPVVTGRNGVGDEGYRIKPDDYALPDISLETDEAAALAAAAAVWHEPEVAAVSQSAVLKLRAAGVEVVAPDELGVTQAGGPRSLGSERVIRGLIEAVEAAQSVTFTHRSTRGRAVRRLEPWGVVGNRGRWYVIGHDLDRGATRTFRLSRVEDVAVASDRGTVHVPAGLDLNTLVDEAVSRTDDATGGTARIWLADGRAQGLRRMATSLTSEPLGSEPGDVAEIELRSRVGVVRAVLSAGADAVVLEPADLRETVIDELDRLVAAPEGANR</sequence>
<gene>
    <name evidence="3" type="ORF">BKA16_003126</name>
</gene>
<dbReference type="PROSITE" id="PS52050">
    <property type="entry name" value="WYL"/>
    <property type="match status" value="1"/>
</dbReference>
<feature type="domain" description="WYL" evidence="1">
    <location>
        <begin position="149"/>
        <end position="215"/>
    </location>
</feature>
<evidence type="ECO:0000259" key="2">
    <source>
        <dbReference type="Pfam" id="PF25583"/>
    </source>
</evidence>
<dbReference type="InterPro" id="IPR057727">
    <property type="entry name" value="WCX_dom"/>
</dbReference>
<dbReference type="Proteomes" id="UP000551501">
    <property type="component" value="Unassembled WGS sequence"/>
</dbReference>
<dbReference type="GO" id="GO:0000502">
    <property type="term" value="C:proteasome complex"/>
    <property type="evidence" value="ECO:0007669"/>
    <property type="project" value="UniProtKB-KW"/>
</dbReference>
<evidence type="ECO:0000259" key="1">
    <source>
        <dbReference type="Pfam" id="PF13280"/>
    </source>
</evidence>
<accession>A0A840F1T3</accession>
<dbReference type="AlphaFoldDB" id="A0A840F1T3"/>
<evidence type="ECO:0000313" key="4">
    <source>
        <dbReference type="Proteomes" id="UP000551501"/>
    </source>
</evidence>
<comment type="caution">
    <text evidence="3">The sequence shown here is derived from an EMBL/GenBank/DDBJ whole genome shotgun (WGS) entry which is preliminary data.</text>
</comment>
<dbReference type="PANTHER" id="PTHR34580:SF3">
    <property type="entry name" value="PROTEIN PAFB"/>
    <property type="match status" value="1"/>
</dbReference>
<feature type="domain" description="WCX" evidence="2">
    <location>
        <begin position="248"/>
        <end position="321"/>
    </location>
</feature>
<dbReference type="EMBL" id="JACIFP010000001">
    <property type="protein sequence ID" value="MBB4136574.1"/>
    <property type="molecule type" value="Genomic_DNA"/>
</dbReference>
<dbReference type="Pfam" id="PF25583">
    <property type="entry name" value="WCX"/>
    <property type="match status" value="1"/>
</dbReference>
<dbReference type="PANTHER" id="PTHR34580">
    <property type="match status" value="1"/>
</dbReference>